<feature type="domain" description="NAD(P)-binding" evidence="1">
    <location>
        <begin position="16"/>
        <end position="255"/>
    </location>
</feature>
<dbReference type="AlphaFoldDB" id="A0A2W1JXC3"/>
<dbReference type="Gene3D" id="3.40.50.720">
    <property type="entry name" value="NAD(P)-binding Rossmann-like Domain"/>
    <property type="match status" value="1"/>
</dbReference>
<gene>
    <name evidence="2" type="ORF">C1752_01173</name>
</gene>
<dbReference type="PANTHER" id="PTHR15020:SF48">
    <property type="entry name" value="NAD(P)-BINDING ROSSMANN-FOLD SUPERFAMILY PROTEIN"/>
    <property type="match status" value="1"/>
</dbReference>
<reference evidence="2 3" key="1">
    <citation type="journal article" date="2018" name="Sci. Rep.">
        <title>A novel species of the marine cyanobacterium Acaryochloris with a unique pigment content and lifestyle.</title>
        <authorList>
            <person name="Partensky F."/>
            <person name="Six C."/>
            <person name="Ratin M."/>
            <person name="Garczarek L."/>
            <person name="Vaulot D."/>
            <person name="Probert I."/>
            <person name="Calteau A."/>
            <person name="Gourvil P."/>
            <person name="Marie D."/>
            <person name="Grebert T."/>
            <person name="Bouchier C."/>
            <person name="Le Panse S."/>
            <person name="Gachenot M."/>
            <person name="Rodriguez F."/>
            <person name="Garrido J.L."/>
        </authorList>
    </citation>
    <scope>NUCLEOTIDE SEQUENCE [LARGE SCALE GENOMIC DNA]</scope>
    <source>
        <strain evidence="2 3">RCC1774</strain>
    </source>
</reference>
<dbReference type="EMBL" id="PQWO01000003">
    <property type="protein sequence ID" value="PZD74254.1"/>
    <property type="molecule type" value="Genomic_DNA"/>
</dbReference>
<keyword evidence="3" id="KW-1185">Reference proteome</keyword>
<sequence>MTQSHPLNSALVLVAGATGGVGQLAVGQLVAQGIPVRALTRNPEKAEQLFAGPTSDPQATPLQITQGDILNPATLPAAVEGVTHIICCTGTTAFPSQRWQFPEPKESSNPLAWLEIYGSPQNYGEIARNSPQKVDAEGVGNLVQAAPKDLQQFVLISSCGILRRQQLPFSILNAFGVLDAKLQGETTLIQSGLPYTVIRPGRLIDGPYTSYDLNTLIKAKTKGQYDVVLGQGDTLSGEASRIDVARAAVECLKAPVTVGKTFDLINEGARPTAIDWSSLFSTLA</sequence>
<evidence type="ECO:0000313" key="3">
    <source>
        <dbReference type="Proteomes" id="UP000248857"/>
    </source>
</evidence>
<protein>
    <recommendedName>
        <fullName evidence="1">NAD(P)-binding domain-containing protein</fullName>
    </recommendedName>
</protein>
<dbReference type="PANTHER" id="PTHR15020">
    <property type="entry name" value="FLAVIN REDUCTASE-RELATED"/>
    <property type="match status" value="1"/>
</dbReference>
<comment type="caution">
    <text evidence="2">The sequence shown here is derived from an EMBL/GenBank/DDBJ whole genome shotgun (WGS) entry which is preliminary data.</text>
</comment>
<dbReference type="SUPFAM" id="SSF51735">
    <property type="entry name" value="NAD(P)-binding Rossmann-fold domains"/>
    <property type="match status" value="1"/>
</dbReference>
<dbReference type="OrthoDB" id="9803892at2"/>
<dbReference type="RefSeq" id="WP_110985159.1">
    <property type="nucleotide sequence ID" value="NZ_CAWNWM010000003.1"/>
</dbReference>
<dbReference type="CDD" id="cd05243">
    <property type="entry name" value="SDR_a5"/>
    <property type="match status" value="1"/>
</dbReference>
<organism evidence="2 3">
    <name type="scientific">Acaryochloris thomasi RCC1774</name>
    <dbReference type="NCBI Taxonomy" id="1764569"/>
    <lineage>
        <taxon>Bacteria</taxon>
        <taxon>Bacillati</taxon>
        <taxon>Cyanobacteriota</taxon>
        <taxon>Cyanophyceae</taxon>
        <taxon>Acaryochloridales</taxon>
        <taxon>Acaryochloridaceae</taxon>
        <taxon>Acaryochloris</taxon>
        <taxon>Acaryochloris thomasi</taxon>
    </lineage>
</organism>
<evidence type="ECO:0000259" key="1">
    <source>
        <dbReference type="Pfam" id="PF13460"/>
    </source>
</evidence>
<evidence type="ECO:0000313" key="2">
    <source>
        <dbReference type="EMBL" id="PZD74254.1"/>
    </source>
</evidence>
<name>A0A2W1JXC3_9CYAN</name>
<dbReference type="InterPro" id="IPR016040">
    <property type="entry name" value="NAD(P)-bd_dom"/>
</dbReference>
<dbReference type="InterPro" id="IPR036291">
    <property type="entry name" value="NAD(P)-bd_dom_sf"/>
</dbReference>
<dbReference type="Proteomes" id="UP000248857">
    <property type="component" value="Unassembled WGS sequence"/>
</dbReference>
<accession>A0A2W1JXC3</accession>
<dbReference type="Pfam" id="PF13460">
    <property type="entry name" value="NAD_binding_10"/>
    <property type="match status" value="1"/>
</dbReference>
<proteinExistence type="predicted"/>